<gene>
    <name evidence="4" type="ORF">LTR82_010522</name>
</gene>
<proteinExistence type="predicted"/>
<name>A0AAN6J6V2_9PEZI</name>
<protein>
    <submittedName>
        <fullName evidence="4">Uncharacterized protein</fullName>
    </submittedName>
</protein>
<dbReference type="Proteomes" id="UP001168146">
    <property type="component" value="Unassembled WGS sequence"/>
</dbReference>
<reference evidence="4" key="1">
    <citation type="submission" date="2021-12" db="EMBL/GenBank/DDBJ databases">
        <title>Black yeast isolated from Biological Soil Crust.</title>
        <authorList>
            <person name="Kurbessoian T."/>
        </authorList>
    </citation>
    <scope>NUCLEOTIDE SEQUENCE</scope>
    <source>
        <strain evidence="4">CCFEE 5208</strain>
    </source>
</reference>
<feature type="region of interest" description="Disordered" evidence="1">
    <location>
        <begin position="628"/>
        <end position="658"/>
    </location>
</feature>
<sequence>MPTYRPMRMGAWIWDARRDQIRDHRQAGVELLHVMHPVLCDIKLPTDPDPADEGYNTERDSRSWVQSRGEIPSYVCLAGNQPDDITDLDLSDDGLGNATPSEIADLYEMHDAEQQGEDPSVDEEAAAMTALDLLEEARAEGLCHDTCLDHPFASAFMPTPPASAADDLDHWPGLTSAHRVAAHDLVDHGEKWDVDRESAEFLASLLAFSKADNRVLAFDDISATFTDLKMDEPILQCDPHDELQMLKDRNAVKLSTQGLELFALDREKGESVYWASTDLHLPMMKDNEVASERFAVSEDVVALLRDIAQPSPVDYAEMFACLIDVDRPRILEPQTPPLLPLSPPLSPFRPLAFLLEMPLTSTPEDLMMTEAAEMEREIMRFDELSPDASDAFVQTQETGIGAVDMHTTVPVPAGSSSSPGKLKRLEDAKVDVPLLPNSADQSSPEKTHAGFPDGVRSLLPLPESDLSILDPKVAEHHLHAFVSDLVTPLARQAIEQVGNEQLLDFDTTMRIAVPHIDTAPPIPPWLQYHQPHDIGSQLESPLASQRTLLSFTRREILKGETSWSGVSKLERTLGWSPFPARLGKVKLDEAFDDDGSSARYMADIDMNDEIDIGGLIAKAAGLRILDSQEDDENEIEPTAKIDDVNSTDIPKQQRSPLPSCPPYPVDDEQAAIIVPVSLAQTSRMDMQTLLRKRKQELESASTGQGVHLPLPLVGFYQEAAMKRPRLQELSPGDPEVCGVLQRSGIAGFMQLQGRRVTTNPPNGCHATAGMQVAAPSAVMVAPAEEITTISAHLMLPTPHIADPERTMQVVVSSNMLTNRTLIRQLHALLPGLEMIERASVHHEPRNEKDPKGSLQHIEADVTLSPAAGLLTTTLQLLKQKPLPGQTGFFGVRERIAAVSVRYERLIVLVLHAQPLDGHSGSIAHSLAERDCDALCDLMAFSASLATDVEVHLVPGGEVDVAKWIAAAIAQQSTAVDQGIQLLPDETLWERFLRAAGMDAFAAQVILSRLKQPEGMPELGSSSVVQGSEEGVFGLAAFVRLSPEQRLEQFGPVLRGDRVLGRVNELLAGGWLRAAAMMER</sequence>
<evidence type="ECO:0000313" key="4">
    <source>
        <dbReference type="EMBL" id="KAK0318460.1"/>
    </source>
</evidence>
<comment type="caution">
    <text evidence="4">The sequence shown here is derived from an EMBL/GenBank/DDBJ whole genome shotgun (WGS) entry which is preliminary data.</text>
</comment>
<feature type="domain" description="DUF7102" evidence="2">
    <location>
        <begin position="808"/>
        <end position="973"/>
    </location>
</feature>
<dbReference type="Pfam" id="PF23395">
    <property type="entry name" value="SAM_6"/>
    <property type="match status" value="1"/>
</dbReference>
<evidence type="ECO:0000259" key="2">
    <source>
        <dbReference type="Pfam" id="PF23394"/>
    </source>
</evidence>
<evidence type="ECO:0000256" key="1">
    <source>
        <dbReference type="SAM" id="MobiDB-lite"/>
    </source>
</evidence>
<organism evidence="4 5">
    <name type="scientific">Friedmanniomyces endolithicus</name>
    <dbReference type="NCBI Taxonomy" id="329885"/>
    <lineage>
        <taxon>Eukaryota</taxon>
        <taxon>Fungi</taxon>
        <taxon>Dikarya</taxon>
        <taxon>Ascomycota</taxon>
        <taxon>Pezizomycotina</taxon>
        <taxon>Dothideomycetes</taxon>
        <taxon>Dothideomycetidae</taxon>
        <taxon>Mycosphaerellales</taxon>
        <taxon>Teratosphaeriaceae</taxon>
        <taxon>Friedmanniomyces</taxon>
    </lineage>
</organism>
<feature type="compositionally biased region" description="Polar residues" evidence="1">
    <location>
        <begin position="644"/>
        <end position="656"/>
    </location>
</feature>
<dbReference type="InterPro" id="IPR057559">
    <property type="entry name" value="SAM_6"/>
</dbReference>
<accession>A0AAN6J6V2</accession>
<dbReference type="Pfam" id="PF23394">
    <property type="entry name" value="DUF7102"/>
    <property type="match status" value="1"/>
</dbReference>
<evidence type="ECO:0000313" key="5">
    <source>
        <dbReference type="Proteomes" id="UP001168146"/>
    </source>
</evidence>
<dbReference type="EMBL" id="JASUXU010000036">
    <property type="protein sequence ID" value="KAK0318460.1"/>
    <property type="molecule type" value="Genomic_DNA"/>
</dbReference>
<feature type="domain" description="SAM-like" evidence="3">
    <location>
        <begin position="983"/>
        <end position="1066"/>
    </location>
</feature>
<evidence type="ECO:0000259" key="3">
    <source>
        <dbReference type="Pfam" id="PF23395"/>
    </source>
</evidence>
<dbReference type="AlphaFoldDB" id="A0AAN6J6V2"/>
<dbReference type="InterPro" id="IPR055528">
    <property type="entry name" value="DUF7102"/>
</dbReference>